<keyword evidence="3" id="KW-1185">Reference proteome</keyword>
<evidence type="ECO:0000259" key="1">
    <source>
        <dbReference type="PROSITE" id="PS51184"/>
    </source>
</evidence>
<reference evidence="2" key="3">
    <citation type="submission" date="2025-09" db="UniProtKB">
        <authorList>
            <consortium name="Ensembl"/>
        </authorList>
    </citation>
    <scope>IDENTIFICATION</scope>
</reference>
<evidence type="ECO:0000313" key="3">
    <source>
        <dbReference type="Proteomes" id="UP000007875"/>
    </source>
</evidence>
<reference evidence="2" key="2">
    <citation type="submission" date="2025-08" db="UniProtKB">
        <authorList>
            <consortium name="Ensembl"/>
        </authorList>
    </citation>
    <scope>IDENTIFICATION</scope>
</reference>
<dbReference type="GO" id="GO:0005634">
    <property type="term" value="C:nucleus"/>
    <property type="evidence" value="ECO:0007669"/>
    <property type="project" value="TreeGrafter"/>
</dbReference>
<dbReference type="STRING" id="51511.ENSCSAVP00000013591"/>
<dbReference type="PANTHER" id="PTHR12461">
    <property type="entry name" value="HYPOXIA-INDUCIBLE FACTOR 1 ALPHA INHIBITOR-RELATED"/>
    <property type="match status" value="1"/>
</dbReference>
<dbReference type="OMA" id="RYITRIM"/>
<dbReference type="PROSITE" id="PS51184">
    <property type="entry name" value="JMJC"/>
    <property type="match status" value="1"/>
</dbReference>
<dbReference type="InParanoid" id="H2Z7M9"/>
<dbReference type="Proteomes" id="UP000007875">
    <property type="component" value="Unassembled WGS sequence"/>
</dbReference>
<sequence>METKKSITVSEIFYLDKLNFEENYLRKNQPVVVRNGLAALPCSKWTIDYLLEQVGTNKVTVRGRTNSKEYKVGKQYIIRDTTFKEYVLDMRSKNVRGGSSYMAVQNIRKTFPQLQDECQLPEYIGKLHNGPFLWVAHEGHYEYCHYDPDASLLMMIDGEKSVKMFSCADHNNMYPNPLGSRGKTIQSQIDCDRVDFQKFPKFSKVTCYSCQLRPGDILLIPAFWWHQVTSLTDSVSMNAFFGESGTDRYITRIMEEPVWISFKYWLLNVVEQNRQFASFERTLQRLQLCVENLLLKQFHEVAPQSILDRLIQTIKEYLEINSLPVFKGGGKNPPPLRIRGLRWR</sequence>
<dbReference type="InterPro" id="IPR041667">
    <property type="entry name" value="Cupin_8"/>
</dbReference>
<dbReference type="Ensembl" id="ENSCSAVT00000013747.1">
    <property type="protein sequence ID" value="ENSCSAVP00000013591.1"/>
    <property type="gene ID" value="ENSCSAVG00000007965.1"/>
</dbReference>
<dbReference type="GeneTree" id="ENSGT00940000172671"/>
<reference evidence="3" key="1">
    <citation type="submission" date="2003-08" db="EMBL/GenBank/DDBJ databases">
        <authorList>
            <person name="Birren B."/>
            <person name="Nusbaum C."/>
            <person name="Abebe A."/>
            <person name="Abouelleil A."/>
            <person name="Adekoya E."/>
            <person name="Ait-zahra M."/>
            <person name="Allen N."/>
            <person name="Allen T."/>
            <person name="An P."/>
            <person name="Anderson M."/>
            <person name="Anderson S."/>
            <person name="Arachchi H."/>
            <person name="Armbruster J."/>
            <person name="Bachantsang P."/>
            <person name="Baldwin J."/>
            <person name="Barry A."/>
            <person name="Bayul T."/>
            <person name="Blitshsteyn B."/>
            <person name="Bloom T."/>
            <person name="Blye J."/>
            <person name="Boguslavskiy L."/>
            <person name="Borowsky M."/>
            <person name="Boukhgalter B."/>
            <person name="Brunache A."/>
            <person name="Butler J."/>
            <person name="Calixte N."/>
            <person name="Calvo S."/>
            <person name="Camarata J."/>
            <person name="Campo K."/>
            <person name="Chang J."/>
            <person name="Cheshatsang Y."/>
            <person name="Citroen M."/>
            <person name="Collymore A."/>
            <person name="Considine T."/>
            <person name="Cook A."/>
            <person name="Cooke P."/>
            <person name="Corum B."/>
            <person name="Cuomo C."/>
            <person name="David R."/>
            <person name="Dawoe T."/>
            <person name="Degray S."/>
            <person name="Dodge S."/>
            <person name="Dooley K."/>
            <person name="Dorje P."/>
            <person name="Dorjee K."/>
            <person name="Dorris L."/>
            <person name="Duffey N."/>
            <person name="Dupes A."/>
            <person name="Elkins T."/>
            <person name="Engels R."/>
            <person name="Erickson J."/>
            <person name="Farina A."/>
            <person name="Faro S."/>
            <person name="Ferreira P."/>
            <person name="Fischer H."/>
            <person name="Fitzgerald M."/>
            <person name="Foley K."/>
            <person name="Gage D."/>
            <person name="Galagan J."/>
            <person name="Gearin G."/>
            <person name="Gnerre S."/>
            <person name="Gnirke A."/>
            <person name="Goyette A."/>
            <person name="Graham J."/>
            <person name="Grandbois E."/>
            <person name="Gyaltsen K."/>
            <person name="Hafez N."/>
            <person name="Hagopian D."/>
            <person name="Hagos B."/>
            <person name="Hall J."/>
            <person name="Hatcher B."/>
            <person name="Heller A."/>
            <person name="Higgins H."/>
            <person name="Honan T."/>
            <person name="Horn A."/>
            <person name="Houde N."/>
            <person name="Hughes L."/>
            <person name="Hulme W."/>
            <person name="Husby E."/>
            <person name="Iliev I."/>
            <person name="Jaffe D."/>
            <person name="Jones C."/>
            <person name="Kamal M."/>
            <person name="Kamat A."/>
            <person name="Kamvysselis M."/>
            <person name="Karlsson E."/>
            <person name="Kells C."/>
            <person name="Kieu A."/>
            <person name="Kisner P."/>
            <person name="Kodira C."/>
            <person name="Kulbokas E."/>
            <person name="Labutti K."/>
            <person name="Lama D."/>
            <person name="Landers T."/>
            <person name="Leger J."/>
            <person name="Levine S."/>
            <person name="Lewis D."/>
            <person name="Lewis T."/>
            <person name="Lindblad-toh K."/>
            <person name="Liu X."/>
            <person name="Lokyitsang T."/>
            <person name="Lokyitsang Y."/>
            <person name="Lucien O."/>
            <person name="Lui A."/>
            <person name="Ma L.J."/>
            <person name="Mabbitt R."/>
            <person name="Macdonald J."/>
            <person name="Maclean C."/>
            <person name="Major J."/>
            <person name="Manning J."/>
            <person name="Marabella R."/>
            <person name="Maru K."/>
            <person name="Matthews C."/>
            <person name="Mauceli E."/>
            <person name="Mccarthy M."/>
            <person name="Mcdonough S."/>
            <person name="Mcghee T."/>
            <person name="Meldrim J."/>
            <person name="Meneus L."/>
            <person name="Mesirov J."/>
            <person name="Mihalev A."/>
            <person name="Mihova T."/>
            <person name="Mikkelsen T."/>
            <person name="Mlenga V."/>
            <person name="Moru K."/>
            <person name="Mozes J."/>
            <person name="Mulrain L."/>
            <person name="Munson G."/>
            <person name="Naylor J."/>
            <person name="Newes C."/>
            <person name="Nguyen C."/>
            <person name="Nguyen N."/>
            <person name="Nguyen T."/>
            <person name="Nicol R."/>
            <person name="Nielsen C."/>
            <person name="Nizzari M."/>
            <person name="Norbu C."/>
            <person name="Norbu N."/>
            <person name="O'donnell P."/>
            <person name="Okoawo O."/>
            <person name="O'leary S."/>
            <person name="Omotosho B."/>
            <person name="O'neill K."/>
            <person name="Osman S."/>
            <person name="Parker S."/>
            <person name="Perrin D."/>
            <person name="Phunkhang P."/>
            <person name="Piqani B."/>
            <person name="Purcell S."/>
            <person name="Rachupka T."/>
            <person name="Ramasamy U."/>
            <person name="Rameau R."/>
            <person name="Ray V."/>
            <person name="Raymond C."/>
            <person name="Retta R."/>
            <person name="Richardson S."/>
            <person name="Rise C."/>
            <person name="Rodriguez J."/>
            <person name="Rogers J."/>
            <person name="Rogov P."/>
            <person name="Rutman M."/>
            <person name="Schupbach R."/>
            <person name="Seaman C."/>
            <person name="Settipalli S."/>
            <person name="Sharpe T."/>
            <person name="Sheridan J."/>
            <person name="Sherpa N."/>
            <person name="Shi J."/>
            <person name="Smirnov S."/>
            <person name="Smith C."/>
            <person name="Sougnez C."/>
            <person name="Spencer B."/>
            <person name="Stalker J."/>
            <person name="Stange-thomann N."/>
            <person name="Stavropoulos S."/>
            <person name="Stetson K."/>
            <person name="Stone C."/>
            <person name="Stone S."/>
            <person name="Stubbs M."/>
            <person name="Talamas J."/>
            <person name="Tchuinga P."/>
            <person name="Tenzing P."/>
            <person name="Tesfaye S."/>
            <person name="Theodore J."/>
            <person name="Thoulutsang Y."/>
            <person name="Topham K."/>
            <person name="Towey S."/>
            <person name="Tsamla T."/>
            <person name="Tsomo N."/>
            <person name="Vallee D."/>
            <person name="Vassiliev H."/>
            <person name="Venkataraman V."/>
            <person name="Vinson J."/>
            <person name="Vo A."/>
            <person name="Wade C."/>
            <person name="Wang S."/>
            <person name="Wangchuk T."/>
            <person name="Wangdi T."/>
            <person name="Whittaker C."/>
            <person name="Wilkinson J."/>
            <person name="Wu Y."/>
            <person name="Wyman D."/>
            <person name="Yadav S."/>
            <person name="Yang S."/>
            <person name="Yang X."/>
            <person name="Yeager S."/>
            <person name="Yee E."/>
            <person name="Young G."/>
            <person name="Zainoun J."/>
            <person name="Zembeck L."/>
            <person name="Zimmer A."/>
            <person name="Zody M."/>
            <person name="Lander E."/>
        </authorList>
    </citation>
    <scope>NUCLEOTIDE SEQUENCE [LARGE SCALE GENOMIC DNA]</scope>
</reference>
<proteinExistence type="predicted"/>
<accession>H2Z7M9</accession>
<protein>
    <recommendedName>
        <fullName evidence="1">JmjC domain-containing protein</fullName>
    </recommendedName>
</protein>
<dbReference type="Pfam" id="PF13621">
    <property type="entry name" value="Cupin_8"/>
    <property type="match status" value="1"/>
</dbReference>
<feature type="domain" description="JmjC" evidence="1">
    <location>
        <begin position="109"/>
        <end position="258"/>
    </location>
</feature>
<dbReference type="SUPFAM" id="SSF51197">
    <property type="entry name" value="Clavaminate synthase-like"/>
    <property type="match status" value="1"/>
</dbReference>
<dbReference type="HOGENOM" id="CLU_016785_3_3_1"/>
<dbReference type="GO" id="GO:0051864">
    <property type="term" value="F:histone H3K36 demethylase activity"/>
    <property type="evidence" value="ECO:0007669"/>
    <property type="project" value="TreeGrafter"/>
</dbReference>
<dbReference type="eggNOG" id="KOG2132">
    <property type="taxonomic scope" value="Eukaryota"/>
</dbReference>
<dbReference type="PANTHER" id="PTHR12461:SF95">
    <property type="entry name" value="JMJC DOMAIN-CONTAINING PROTEIN"/>
    <property type="match status" value="1"/>
</dbReference>
<name>H2Z7M9_CIOSA</name>
<dbReference type="InterPro" id="IPR003347">
    <property type="entry name" value="JmjC_dom"/>
</dbReference>
<dbReference type="Gene3D" id="2.60.120.650">
    <property type="entry name" value="Cupin"/>
    <property type="match status" value="1"/>
</dbReference>
<evidence type="ECO:0000313" key="2">
    <source>
        <dbReference type="Ensembl" id="ENSCSAVP00000013591.1"/>
    </source>
</evidence>
<dbReference type="AlphaFoldDB" id="H2Z7M9"/>
<organism evidence="2 3">
    <name type="scientific">Ciona savignyi</name>
    <name type="common">Pacific transparent sea squirt</name>
    <dbReference type="NCBI Taxonomy" id="51511"/>
    <lineage>
        <taxon>Eukaryota</taxon>
        <taxon>Metazoa</taxon>
        <taxon>Chordata</taxon>
        <taxon>Tunicata</taxon>
        <taxon>Ascidiacea</taxon>
        <taxon>Phlebobranchia</taxon>
        <taxon>Cionidae</taxon>
        <taxon>Ciona</taxon>
    </lineage>
</organism>